<reference evidence="8 9" key="1">
    <citation type="submission" date="2018-08" db="EMBL/GenBank/DDBJ databases">
        <title>Chitinophagaceae sp. K23C18032701, a novel bacterium isolated from forest soil.</title>
        <authorList>
            <person name="Wang C."/>
        </authorList>
    </citation>
    <scope>NUCLEOTIDE SEQUENCE [LARGE SCALE GENOMIC DNA]</scope>
    <source>
        <strain evidence="8 9">K23C18032701</strain>
    </source>
</reference>
<comment type="caution">
    <text evidence="8">The sequence shown here is derived from an EMBL/GenBank/DDBJ whole genome shotgun (WGS) entry which is preliminary data.</text>
</comment>
<dbReference type="EMBL" id="QTJU01000005">
    <property type="protein sequence ID" value="RFM27449.1"/>
    <property type="molecule type" value="Genomic_DNA"/>
</dbReference>
<keyword evidence="9" id="KW-1185">Reference proteome</keyword>
<dbReference type="Gene3D" id="3.20.20.190">
    <property type="entry name" value="Phosphatidylinositol (PI) phosphodiesterase"/>
    <property type="match status" value="1"/>
</dbReference>
<protein>
    <recommendedName>
        <fullName evidence="3">1-phosphatidylinositol phosphodiesterase</fullName>
        <ecNumber evidence="2">4.6.1.13</ecNumber>
    </recommendedName>
    <alternativeName>
        <fullName evidence="4">Phosphatidylinositol diacylglycerol-lyase</fullName>
    </alternativeName>
    <alternativeName>
        <fullName evidence="5">Phosphatidylinositol-specific phospholipase C</fullName>
    </alternativeName>
</protein>
<dbReference type="InterPro" id="IPR051057">
    <property type="entry name" value="PI-PLC_domain"/>
</dbReference>
<dbReference type="EC" id="4.6.1.13" evidence="2"/>
<keyword evidence="6" id="KW-0732">Signal</keyword>
<evidence type="ECO:0000256" key="4">
    <source>
        <dbReference type="ARBA" id="ARBA00030474"/>
    </source>
</evidence>
<dbReference type="InterPro" id="IPR017946">
    <property type="entry name" value="PLC-like_Pdiesterase_TIM-brl"/>
</dbReference>
<dbReference type="SUPFAM" id="SSF89372">
    <property type="entry name" value="Fucose-specific lectin"/>
    <property type="match status" value="1"/>
</dbReference>
<feature type="signal peptide" evidence="6">
    <location>
        <begin position="1"/>
        <end position="29"/>
    </location>
</feature>
<comment type="catalytic activity">
    <reaction evidence="1">
        <text>a 1,2-diacyl-sn-glycero-3-phospho-(1D-myo-inositol) = 1D-myo-inositol 1,2-cyclic phosphate + a 1,2-diacyl-sn-glycerol</text>
        <dbReference type="Rhea" id="RHEA:17093"/>
        <dbReference type="ChEBI" id="CHEBI:17815"/>
        <dbReference type="ChEBI" id="CHEBI:57880"/>
        <dbReference type="ChEBI" id="CHEBI:58484"/>
        <dbReference type="EC" id="4.6.1.13"/>
    </reaction>
</comment>
<dbReference type="SUPFAM" id="SSF51695">
    <property type="entry name" value="PLC-like phosphodiesterases"/>
    <property type="match status" value="1"/>
</dbReference>
<dbReference type="GO" id="GO:0004436">
    <property type="term" value="F:phosphatidylinositol diacylglycerol-lyase activity"/>
    <property type="evidence" value="ECO:0007669"/>
    <property type="project" value="UniProtKB-EC"/>
</dbReference>
<dbReference type="GO" id="GO:0008081">
    <property type="term" value="F:phosphoric diester hydrolase activity"/>
    <property type="evidence" value="ECO:0007669"/>
    <property type="project" value="InterPro"/>
</dbReference>
<dbReference type="GO" id="GO:0006629">
    <property type="term" value="P:lipid metabolic process"/>
    <property type="evidence" value="ECO:0007669"/>
    <property type="project" value="InterPro"/>
</dbReference>
<evidence type="ECO:0000259" key="7">
    <source>
        <dbReference type="Pfam" id="PF00388"/>
    </source>
</evidence>
<name>A0A3E1NHN0_9BACT</name>
<evidence type="ECO:0000313" key="8">
    <source>
        <dbReference type="EMBL" id="RFM27449.1"/>
    </source>
</evidence>
<evidence type="ECO:0000256" key="5">
    <source>
        <dbReference type="ARBA" id="ARBA00030782"/>
    </source>
</evidence>
<evidence type="ECO:0000256" key="1">
    <source>
        <dbReference type="ARBA" id="ARBA00001316"/>
    </source>
</evidence>
<organism evidence="8 9">
    <name type="scientific">Deminuibacter soli</name>
    <dbReference type="NCBI Taxonomy" id="2291815"/>
    <lineage>
        <taxon>Bacteria</taxon>
        <taxon>Pseudomonadati</taxon>
        <taxon>Bacteroidota</taxon>
        <taxon>Chitinophagia</taxon>
        <taxon>Chitinophagales</taxon>
        <taxon>Chitinophagaceae</taxon>
        <taxon>Deminuibacter</taxon>
    </lineage>
</organism>
<proteinExistence type="predicted"/>
<dbReference type="Proteomes" id="UP000261284">
    <property type="component" value="Unassembled WGS sequence"/>
</dbReference>
<dbReference type="Pfam" id="PF00388">
    <property type="entry name" value="PI-PLC-X"/>
    <property type="match status" value="1"/>
</dbReference>
<feature type="domain" description="Phosphatidylinositol-specific phospholipase C X" evidence="7">
    <location>
        <begin position="380"/>
        <end position="503"/>
    </location>
</feature>
<dbReference type="PROSITE" id="PS51257">
    <property type="entry name" value="PROKAR_LIPOPROTEIN"/>
    <property type="match status" value="1"/>
</dbReference>
<evidence type="ECO:0000256" key="2">
    <source>
        <dbReference type="ARBA" id="ARBA00012581"/>
    </source>
</evidence>
<dbReference type="AlphaFoldDB" id="A0A3E1NHN0"/>
<evidence type="ECO:0000256" key="6">
    <source>
        <dbReference type="SAM" id="SignalP"/>
    </source>
</evidence>
<dbReference type="PANTHER" id="PTHR13593">
    <property type="match status" value="1"/>
</dbReference>
<dbReference type="PROSITE" id="PS50007">
    <property type="entry name" value="PIPLC_X_DOMAIN"/>
    <property type="match status" value="1"/>
</dbReference>
<evidence type="ECO:0000313" key="9">
    <source>
        <dbReference type="Proteomes" id="UP000261284"/>
    </source>
</evidence>
<accession>A0A3E1NHN0</accession>
<dbReference type="PANTHER" id="PTHR13593:SF113">
    <property type="entry name" value="SI:DKEY-266F7.9"/>
    <property type="match status" value="1"/>
</dbReference>
<evidence type="ECO:0000256" key="3">
    <source>
        <dbReference type="ARBA" id="ARBA00019758"/>
    </source>
</evidence>
<feature type="chain" id="PRO_5017726513" description="1-phosphatidylinositol phosphodiesterase" evidence="6">
    <location>
        <begin position="30"/>
        <end position="664"/>
    </location>
</feature>
<sequence length="664" mass="73159">MLMKRKRPVLLQLLYAMAMLLTACNGLYAQNLGFSEPIHYLPGVRTDKALDITNFKKGFFVTWKGTGATAPVYVAYLGKQYDTSFKQQAVTIAEGKSAYAPVLRVFGNRMYLFWIDMDGTVKYIINNTDTSFNTGNVYSFTLNNAPVVSAGITAAKVGGKLVIATHGSGDQLLLAITEPGADGVLPATQAVPLPQQGTEYPFVVALGDTALRLTYKGKKQDLFYADYNLQHNSFSPQQSLAGAASEVAPAVYRVFTANRLFYIWRGAKKDDRLYYSTDTIQMQPRAGVALPPLFTTQNPVSICTVDDKKFILSFVGNDGSLYLSYFTNYQTASWMGDLLLPRNEHLTLKDVVLPGSHDAGMSVLSGTGGMQASSVNECNTLTQSQNIARQLEAGIRMFDLRVGSFKNDLYVKHCSADCMADAMGGGYGEKLGTVLDAVHNFMQQHNREIVLLTFSHFCERETSAQQLAAYIAGKLGSSLLYKSGSKKLDALTLQELAGKVLVSFEGKYYPAQGIDSCAIQTASGAFINFRRAYAATNDIKKLLQCEEQFFTELKDGTAANDLVRLDWQLTQSSEEAAMVCNDFQNEKTSPLVNGAMLLTNILKKNQSITDLSLKGNKYLPSQLNQWISSGIVNRRNKPNIIYVDVAGAWITDYCIQLNQLELYR</sequence>
<dbReference type="InterPro" id="IPR000909">
    <property type="entry name" value="PLipase_C_PInositol-sp_X_dom"/>
</dbReference>
<gene>
    <name evidence="8" type="ORF">DXN05_15645</name>
</gene>